<evidence type="ECO:0000256" key="2">
    <source>
        <dbReference type="ARBA" id="ARBA00022692"/>
    </source>
</evidence>
<feature type="transmembrane region" description="Helical" evidence="6">
    <location>
        <begin position="20"/>
        <end position="40"/>
    </location>
</feature>
<name>A0AAE9FDJ1_CAEBR</name>
<dbReference type="InterPro" id="IPR008952">
    <property type="entry name" value="Tetraspanin_EC2_sf"/>
</dbReference>
<sequence length="337" mass="38798">MAKIDLNKIWNDNQKISYFFYTNVCFLISGFASFVVGVWLYSSKNNFVELTPSSYSALSAAGLCVFTGVTICIIVAVGYLGVSYTNKPLFYSYIAFILLLILAHGTARTTGFLHKDEARENLRTSMLRNINATVVITKLGRELKLALTWDHLQRELECCGVNNYTDWYYSVHWPNNQYTPDSCCEPIHFQENSTMENCGKMPDDDIVLYQEGCFPKFADWLYHHITLVNWVTSVLFIVEVTLFILSLAVLGVLKRRKTKRRRSPRRERDPDVTSERIRLNSMDRIADARLDGESINSRPTLFELEILEEEEKKKKNRERPGETEGVGDTKKIGIRRD</sequence>
<dbReference type="PRINTS" id="PR00259">
    <property type="entry name" value="TMFOUR"/>
</dbReference>
<feature type="transmembrane region" description="Helical" evidence="6">
    <location>
        <begin position="60"/>
        <end position="82"/>
    </location>
</feature>
<dbReference type="Gene3D" id="1.10.1450.10">
    <property type="entry name" value="Tetraspanin"/>
    <property type="match status" value="1"/>
</dbReference>
<dbReference type="FunFam" id="1.10.1450.10:FF:000028">
    <property type="entry name" value="Tetraspanin"/>
    <property type="match status" value="1"/>
</dbReference>
<evidence type="ECO:0000256" key="5">
    <source>
        <dbReference type="SAM" id="MobiDB-lite"/>
    </source>
</evidence>
<evidence type="ECO:0000256" key="1">
    <source>
        <dbReference type="ARBA" id="ARBA00004141"/>
    </source>
</evidence>
<protein>
    <recommendedName>
        <fullName evidence="9">Tetraspanin</fullName>
    </recommendedName>
</protein>
<keyword evidence="4 6" id="KW-0472">Membrane</keyword>
<dbReference type="InterPro" id="IPR018499">
    <property type="entry name" value="Tetraspanin/Peripherin"/>
</dbReference>
<keyword evidence="3 6" id="KW-1133">Transmembrane helix</keyword>
<dbReference type="AlphaFoldDB" id="A0AAE9FDJ1"/>
<reference evidence="7 8" key="1">
    <citation type="submission" date="2022-04" db="EMBL/GenBank/DDBJ databases">
        <title>Chromosome-level reference genomes for two strains of Caenorhabditis briggsae: an improved platform for comparative genomics.</title>
        <authorList>
            <person name="Stevens L."/>
            <person name="Andersen E."/>
        </authorList>
    </citation>
    <scope>NUCLEOTIDE SEQUENCE [LARGE SCALE GENOMIC DNA]</scope>
    <source>
        <strain evidence="7">VX34</strain>
        <tissue evidence="7">Whole-organism</tissue>
    </source>
</reference>
<keyword evidence="2 6" id="KW-0812">Transmembrane</keyword>
<gene>
    <name evidence="7" type="ORF">L5515_016670</name>
</gene>
<feature type="transmembrane region" description="Helical" evidence="6">
    <location>
        <begin position="89"/>
        <end position="107"/>
    </location>
</feature>
<evidence type="ECO:0000313" key="7">
    <source>
        <dbReference type="EMBL" id="UMM39759.1"/>
    </source>
</evidence>
<organism evidence="7 8">
    <name type="scientific">Caenorhabditis briggsae</name>
    <dbReference type="NCBI Taxonomy" id="6238"/>
    <lineage>
        <taxon>Eukaryota</taxon>
        <taxon>Metazoa</taxon>
        <taxon>Ecdysozoa</taxon>
        <taxon>Nematoda</taxon>
        <taxon>Chromadorea</taxon>
        <taxon>Rhabditida</taxon>
        <taxon>Rhabditina</taxon>
        <taxon>Rhabditomorpha</taxon>
        <taxon>Rhabditoidea</taxon>
        <taxon>Rhabditidae</taxon>
        <taxon>Peloderinae</taxon>
        <taxon>Caenorhabditis</taxon>
    </lineage>
</organism>
<feature type="transmembrane region" description="Helical" evidence="6">
    <location>
        <begin position="230"/>
        <end position="253"/>
    </location>
</feature>
<evidence type="ECO:0000256" key="6">
    <source>
        <dbReference type="SAM" id="Phobius"/>
    </source>
</evidence>
<dbReference type="PANTHER" id="PTHR19282:SF477">
    <property type="entry name" value="TETRASPANIN"/>
    <property type="match status" value="1"/>
</dbReference>
<evidence type="ECO:0000256" key="3">
    <source>
        <dbReference type="ARBA" id="ARBA00022989"/>
    </source>
</evidence>
<accession>A0AAE9FDJ1</accession>
<proteinExistence type="predicted"/>
<dbReference type="SUPFAM" id="SSF48652">
    <property type="entry name" value="Tetraspanin"/>
    <property type="match status" value="1"/>
</dbReference>
<evidence type="ECO:0000256" key="4">
    <source>
        <dbReference type="ARBA" id="ARBA00023136"/>
    </source>
</evidence>
<dbReference type="CDD" id="cd03155">
    <property type="entry name" value="CD151_like_LEL"/>
    <property type="match status" value="1"/>
</dbReference>
<evidence type="ECO:0000313" key="8">
    <source>
        <dbReference type="Proteomes" id="UP000829354"/>
    </source>
</evidence>
<comment type="subcellular location">
    <subcellularLocation>
        <location evidence="1">Membrane</location>
        <topology evidence="1">Multi-pass membrane protein</topology>
    </subcellularLocation>
</comment>
<feature type="region of interest" description="Disordered" evidence="5">
    <location>
        <begin position="311"/>
        <end position="337"/>
    </location>
</feature>
<dbReference type="GO" id="GO:0016020">
    <property type="term" value="C:membrane"/>
    <property type="evidence" value="ECO:0007669"/>
    <property type="project" value="UniProtKB-SubCell"/>
</dbReference>
<dbReference type="PANTHER" id="PTHR19282">
    <property type="entry name" value="TETRASPANIN"/>
    <property type="match status" value="1"/>
</dbReference>
<evidence type="ECO:0008006" key="9">
    <source>
        <dbReference type="Google" id="ProtNLM"/>
    </source>
</evidence>
<dbReference type="Proteomes" id="UP000829354">
    <property type="component" value="Chromosome X"/>
</dbReference>
<dbReference type="EMBL" id="CP092625">
    <property type="protein sequence ID" value="UMM39759.1"/>
    <property type="molecule type" value="Genomic_DNA"/>
</dbReference>
<dbReference type="Pfam" id="PF00335">
    <property type="entry name" value="Tetraspanin"/>
    <property type="match status" value="1"/>
</dbReference>
<keyword evidence="8" id="KW-1185">Reference proteome</keyword>